<evidence type="ECO:0000256" key="6">
    <source>
        <dbReference type="ARBA" id="ARBA00023229"/>
    </source>
</evidence>
<dbReference type="InterPro" id="IPR000092">
    <property type="entry name" value="Polyprenyl_synt"/>
</dbReference>
<evidence type="ECO:0000256" key="8">
    <source>
        <dbReference type="SAM" id="Coils"/>
    </source>
</evidence>
<evidence type="ECO:0000313" key="9">
    <source>
        <dbReference type="EMBL" id="API86304.1"/>
    </source>
</evidence>
<dbReference type="Pfam" id="PF00348">
    <property type="entry name" value="polyprenyl_synt"/>
    <property type="match status" value="1"/>
</dbReference>
<evidence type="ECO:0000256" key="5">
    <source>
        <dbReference type="ARBA" id="ARBA00022842"/>
    </source>
</evidence>
<name>A0A1L4BR26_9GAMM</name>
<dbReference type="Gene3D" id="1.10.600.10">
    <property type="entry name" value="Farnesyl Diphosphate Synthase"/>
    <property type="match status" value="1"/>
</dbReference>
<evidence type="ECO:0000256" key="7">
    <source>
        <dbReference type="RuleBase" id="RU004466"/>
    </source>
</evidence>
<dbReference type="OrthoDB" id="9805316at2"/>
<dbReference type="InterPro" id="IPR033749">
    <property type="entry name" value="Polyprenyl_synt_CS"/>
</dbReference>
<organism evidence="9 10">
    <name type="scientific">Francisella uliginis</name>
    <dbReference type="NCBI Taxonomy" id="573570"/>
    <lineage>
        <taxon>Bacteria</taxon>
        <taxon>Pseudomonadati</taxon>
        <taxon>Pseudomonadota</taxon>
        <taxon>Gammaproteobacteria</taxon>
        <taxon>Thiotrichales</taxon>
        <taxon>Francisellaceae</taxon>
        <taxon>Francisella</taxon>
    </lineage>
</organism>
<dbReference type="NCBIfam" id="NF045485">
    <property type="entry name" value="FPPsyn"/>
    <property type="match status" value="1"/>
</dbReference>
<keyword evidence="3 7" id="KW-0808">Transferase</keyword>
<accession>A0A1L4BR26</accession>
<dbReference type="FunFam" id="1.10.600.10:FF:000001">
    <property type="entry name" value="Geranylgeranyl diphosphate synthase"/>
    <property type="match status" value="1"/>
</dbReference>
<dbReference type="SFLD" id="SFLDS00005">
    <property type="entry name" value="Isoprenoid_Synthase_Type_I"/>
    <property type="match status" value="1"/>
</dbReference>
<keyword evidence="8" id="KW-0175">Coiled coil</keyword>
<dbReference type="RefSeq" id="WP_072711538.1">
    <property type="nucleotide sequence ID" value="NZ_CP016796.1"/>
</dbReference>
<evidence type="ECO:0000313" key="10">
    <source>
        <dbReference type="Proteomes" id="UP000184222"/>
    </source>
</evidence>
<dbReference type="InterPro" id="IPR008949">
    <property type="entry name" value="Isoprenoid_synthase_dom_sf"/>
</dbReference>
<dbReference type="PANTHER" id="PTHR43281">
    <property type="entry name" value="FARNESYL DIPHOSPHATE SYNTHASE"/>
    <property type="match status" value="1"/>
</dbReference>
<keyword evidence="10" id="KW-1185">Reference proteome</keyword>
<sequence>MKTKNTLIDFNNFAEDVFNNIACPSDTLLEAMKYSFFSGGKRVRAQFVYCIGEIFNLNINNCHKIAFAIEAIHTYSLIHDDLPAMDNDDLRRGKLTCHIKFDEATAILAGDALQALAFEVIQDIEVKNIAQLRNINKIFSRCSGSAGMVAGQQLDIEGENKKLKLNALETVHINKTAKMFTASILLPYLTLDHHCCDIKASLIKLSELIGLCFQIKDDILDVTKTSQELGKTSAKDLAANKSTYVSLMGLSQANEYLNNKRNQIDAILEQFEEKNLNLVKLKELINLVINRNY</sequence>
<dbReference type="EMBL" id="CP016796">
    <property type="protein sequence ID" value="API86304.1"/>
    <property type="molecule type" value="Genomic_DNA"/>
</dbReference>
<comment type="cofactor">
    <cofactor evidence="1">
        <name>Mg(2+)</name>
        <dbReference type="ChEBI" id="CHEBI:18420"/>
    </cofactor>
</comment>
<reference evidence="9 10" key="1">
    <citation type="journal article" date="2016" name="Appl. Environ. Microbiol.">
        <title>Whole genome relationships among Francisella bacteria of diverse origin define new species and provide specific regions for detection.</title>
        <authorList>
            <person name="Challacombe J.F."/>
            <person name="Petersen J.M."/>
            <person name="Gallegos-Graves V."/>
            <person name="Hodge D."/>
            <person name="Pillai S."/>
            <person name="Kuske C.R."/>
        </authorList>
    </citation>
    <scope>NUCLEOTIDE SEQUENCE [LARGE SCALE GENOMIC DNA]</scope>
    <source>
        <strain evidence="10">TX07-7310</strain>
    </source>
</reference>
<evidence type="ECO:0000256" key="2">
    <source>
        <dbReference type="ARBA" id="ARBA00006706"/>
    </source>
</evidence>
<dbReference type="GO" id="GO:0004659">
    <property type="term" value="F:prenyltransferase activity"/>
    <property type="evidence" value="ECO:0007669"/>
    <property type="project" value="InterPro"/>
</dbReference>
<gene>
    <name evidence="9" type="ORF">F7310_02595</name>
</gene>
<dbReference type="AlphaFoldDB" id="A0A1L4BR26"/>
<dbReference type="PROSITE" id="PS00723">
    <property type="entry name" value="POLYPRENYL_SYNTHASE_1"/>
    <property type="match status" value="1"/>
</dbReference>
<dbReference type="PANTHER" id="PTHR43281:SF1">
    <property type="entry name" value="FARNESYL DIPHOSPHATE SYNTHASE"/>
    <property type="match status" value="1"/>
</dbReference>
<dbReference type="SFLD" id="SFLDG01017">
    <property type="entry name" value="Polyprenyl_Transferase_Like"/>
    <property type="match status" value="1"/>
</dbReference>
<keyword evidence="6" id="KW-0414">Isoprene biosynthesis</keyword>
<comment type="similarity">
    <text evidence="2 7">Belongs to the FPP/GGPP synthase family.</text>
</comment>
<dbReference type="GO" id="GO:0016114">
    <property type="term" value="P:terpenoid biosynthetic process"/>
    <property type="evidence" value="ECO:0007669"/>
    <property type="project" value="UniProtKB-ARBA"/>
</dbReference>
<dbReference type="CDD" id="cd00685">
    <property type="entry name" value="Trans_IPPS_HT"/>
    <property type="match status" value="1"/>
</dbReference>
<dbReference type="STRING" id="573570.F7310_02595"/>
<keyword evidence="4" id="KW-0479">Metal-binding</keyword>
<dbReference type="GO" id="GO:0008654">
    <property type="term" value="P:phospholipid biosynthetic process"/>
    <property type="evidence" value="ECO:0007669"/>
    <property type="project" value="UniProtKB-ARBA"/>
</dbReference>
<evidence type="ECO:0000256" key="4">
    <source>
        <dbReference type="ARBA" id="ARBA00022723"/>
    </source>
</evidence>
<feature type="coiled-coil region" evidence="8">
    <location>
        <begin position="250"/>
        <end position="284"/>
    </location>
</feature>
<keyword evidence="5" id="KW-0460">Magnesium</keyword>
<dbReference type="KEGG" id="frx:F7310_02595"/>
<dbReference type="SUPFAM" id="SSF48576">
    <property type="entry name" value="Terpenoid synthases"/>
    <property type="match status" value="1"/>
</dbReference>
<dbReference type="InterPro" id="IPR053378">
    <property type="entry name" value="Prenyl_diphosphate_synthase"/>
</dbReference>
<protein>
    <submittedName>
        <fullName evidence="9">Octaprenyl-diphosphate synthase</fullName>
    </submittedName>
</protein>
<dbReference type="GO" id="GO:0005737">
    <property type="term" value="C:cytoplasm"/>
    <property type="evidence" value="ECO:0007669"/>
    <property type="project" value="UniProtKB-ARBA"/>
</dbReference>
<proteinExistence type="inferred from homology"/>
<evidence type="ECO:0000256" key="3">
    <source>
        <dbReference type="ARBA" id="ARBA00022679"/>
    </source>
</evidence>
<dbReference type="Proteomes" id="UP000184222">
    <property type="component" value="Chromosome"/>
</dbReference>
<evidence type="ECO:0000256" key="1">
    <source>
        <dbReference type="ARBA" id="ARBA00001946"/>
    </source>
</evidence>
<dbReference type="PROSITE" id="PS00444">
    <property type="entry name" value="POLYPRENYL_SYNTHASE_2"/>
    <property type="match status" value="1"/>
</dbReference>
<dbReference type="GO" id="GO:0046872">
    <property type="term" value="F:metal ion binding"/>
    <property type="evidence" value="ECO:0007669"/>
    <property type="project" value="UniProtKB-KW"/>
</dbReference>